<reference evidence="2" key="1">
    <citation type="submission" date="2007-07" db="EMBL/GenBank/DDBJ databases">
        <title>PCAP assembly of the Caenorhabditis remanei genome.</title>
        <authorList>
            <consortium name="The Caenorhabditis remanei Sequencing Consortium"/>
            <person name="Wilson R.K."/>
        </authorList>
    </citation>
    <scope>NUCLEOTIDE SEQUENCE [LARGE SCALE GENOMIC DNA]</scope>
    <source>
        <strain evidence="2">PB4641</strain>
    </source>
</reference>
<accession>E3NJA7</accession>
<feature type="region of interest" description="Disordered" evidence="1">
    <location>
        <begin position="366"/>
        <end position="391"/>
    </location>
</feature>
<proteinExistence type="predicted"/>
<name>E3NJA7_CAERE</name>
<keyword evidence="3" id="KW-1185">Reference proteome</keyword>
<dbReference type="AlphaFoldDB" id="E3NJA7"/>
<dbReference type="HOGENOM" id="CLU_059447_0_0_1"/>
<feature type="compositionally biased region" description="Polar residues" evidence="1">
    <location>
        <begin position="28"/>
        <end position="49"/>
    </location>
</feature>
<feature type="region of interest" description="Disordered" evidence="1">
    <location>
        <begin position="23"/>
        <end position="49"/>
    </location>
</feature>
<organism evidence="3">
    <name type="scientific">Caenorhabditis remanei</name>
    <name type="common">Caenorhabditis vulgaris</name>
    <dbReference type="NCBI Taxonomy" id="31234"/>
    <lineage>
        <taxon>Eukaryota</taxon>
        <taxon>Metazoa</taxon>
        <taxon>Ecdysozoa</taxon>
        <taxon>Nematoda</taxon>
        <taxon>Chromadorea</taxon>
        <taxon>Rhabditida</taxon>
        <taxon>Rhabditina</taxon>
        <taxon>Rhabditomorpha</taxon>
        <taxon>Rhabditoidea</taxon>
        <taxon>Rhabditidae</taxon>
        <taxon>Peloderinae</taxon>
        <taxon>Caenorhabditis</taxon>
    </lineage>
</organism>
<sequence>MIHHRTPKTSYATAPYRLPLNRRLINSPGRNDATSRFNQSGGDDLSINDNSSFRQIGDRRYSEANVTSPSPRVPSKRIQATVDGRWSAFGFAATELYDYENGIPLDRATCDKNLQKLIKNSRDVDYYEFLRSAQECRLAGNRLLENVCLQMAFSAGMVHFSFENISWMVNLQTNVQSKKAEKVVKKPTNLTEKAEKAFSLDGANESHDRVLQLPNKNYFRLSAVFHVNDVGEWSGSNLRKSLRAFARYIFDKIAAADPEMPCYASSKNAEIYVPVSEDFLNGIADYAIAGFGLEPSGDNKAEFFATIKDVLACKLNRVRKEYNLQHGKGSSERYAEWLKDQLSTERNDLLKRELVFDQFAEIPETENIPQTSSHLHDSSGDFEEEEHIAVD</sequence>
<dbReference type="EMBL" id="DS268733">
    <property type="protein sequence ID" value="EFP00570.1"/>
    <property type="molecule type" value="Genomic_DNA"/>
</dbReference>
<dbReference type="PANTHER" id="PTHR22921:SF27">
    <property type="entry name" value="C2H2-TYPE DOMAIN-CONTAINING PROTEIN-RELATED"/>
    <property type="match status" value="1"/>
</dbReference>
<protein>
    <submittedName>
        <fullName evidence="2">Uncharacterized protein</fullName>
    </submittedName>
</protein>
<dbReference type="Proteomes" id="UP000008281">
    <property type="component" value="Unassembled WGS sequence"/>
</dbReference>
<dbReference type="InParanoid" id="E3NJA7"/>
<evidence type="ECO:0000313" key="3">
    <source>
        <dbReference type="Proteomes" id="UP000008281"/>
    </source>
</evidence>
<feature type="compositionally biased region" description="Acidic residues" evidence="1">
    <location>
        <begin position="380"/>
        <end position="391"/>
    </location>
</feature>
<evidence type="ECO:0000313" key="2">
    <source>
        <dbReference type="EMBL" id="EFP00570.1"/>
    </source>
</evidence>
<dbReference type="STRING" id="31234.E3NJA7"/>
<gene>
    <name evidence="2" type="ORF">CRE_25925</name>
</gene>
<dbReference type="eggNOG" id="ENOG502RXF6">
    <property type="taxonomic scope" value="Eukaryota"/>
</dbReference>
<evidence type="ECO:0000256" key="1">
    <source>
        <dbReference type="SAM" id="MobiDB-lite"/>
    </source>
</evidence>
<dbReference type="PANTHER" id="PTHR22921">
    <property type="entry name" value="PROTEIN CBG20088-RELATED"/>
    <property type="match status" value="1"/>
</dbReference>